<accession>A0A1U7WIF8</accession>
<evidence type="ECO:0000256" key="1">
    <source>
        <dbReference type="ARBA" id="ARBA00007967"/>
    </source>
</evidence>
<organism evidence="4 5">
    <name type="scientific">Nicotiana sylvestris</name>
    <name type="common">Wood tobacco</name>
    <name type="synonym">South American tobacco</name>
    <dbReference type="NCBI Taxonomy" id="4096"/>
    <lineage>
        <taxon>Eukaryota</taxon>
        <taxon>Viridiplantae</taxon>
        <taxon>Streptophyta</taxon>
        <taxon>Embryophyta</taxon>
        <taxon>Tracheophyta</taxon>
        <taxon>Spermatophyta</taxon>
        <taxon>Magnoliopsida</taxon>
        <taxon>eudicotyledons</taxon>
        <taxon>Gunneridae</taxon>
        <taxon>Pentapetalae</taxon>
        <taxon>asterids</taxon>
        <taxon>lamiids</taxon>
        <taxon>Solanales</taxon>
        <taxon>Solanaceae</taxon>
        <taxon>Nicotianoideae</taxon>
        <taxon>Nicotianeae</taxon>
        <taxon>Nicotiana</taxon>
    </lineage>
</organism>
<dbReference type="STRING" id="4096.A0A1U7WIF8"/>
<keyword evidence="3" id="KW-0472">Membrane</keyword>
<gene>
    <name evidence="5" type="primary">LOC104224136</name>
</gene>
<keyword evidence="4" id="KW-1185">Reference proteome</keyword>
<dbReference type="SUPFAM" id="SSF53335">
    <property type="entry name" value="S-adenosyl-L-methionine-dependent methyltransferases"/>
    <property type="match status" value="1"/>
</dbReference>
<dbReference type="eggNOG" id="ENOG502RH1U">
    <property type="taxonomic scope" value="Eukaryota"/>
</dbReference>
<evidence type="ECO:0000256" key="3">
    <source>
        <dbReference type="SAM" id="Phobius"/>
    </source>
</evidence>
<keyword evidence="3" id="KW-0812">Transmembrane</keyword>
<feature type="transmembrane region" description="Helical" evidence="3">
    <location>
        <begin position="140"/>
        <end position="158"/>
    </location>
</feature>
<reference evidence="5" key="2">
    <citation type="submission" date="2025-08" db="UniProtKB">
        <authorList>
            <consortium name="RefSeq"/>
        </authorList>
    </citation>
    <scope>IDENTIFICATION</scope>
    <source>
        <tissue evidence="5">Leaf</tissue>
    </source>
</reference>
<reference evidence="4" key="1">
    <citation type="journal article" date="2013" name="Genome Biol.">
        <title>Reference genomes and transcriptomes of Nicotiana sylvestris and Nicotiana tomentosiformis.</title>
        <authorList>
            <person name="Sierro N."/>
            <person name="Battey J.N."/>
            <person name="Ouadi S."/>
            <person name="Bovet L."/>
            <person name="Goepfert S."/>
            <person name="Bakaher N."/>
            <person name="Peitsch M.C."/>
            <person name="Ivanov N.V."/>
        </authorList>
    </citation>
    <scope>NUCLEOTIDE SEQUENCE [LARGE SCALE GENOMIC DNA]</scope>
</reference>
<dbReference type="Pfam" id="PF03492">
    <property type="entry name" value="Methyltransf_7"/>
    <property type="match status" value="2"/>
</dbReference>
<evidence type="ECO:0000313" key="5">
    <source>
        <dbReference type="RefSeq" id="XP_009774020.1"/>
    </source>
</evidence>
<dbReference type="InterPro" id="IPR029063">
    <property type="entry name" value="SAM-dependent_MTases_sf"/>
</dbReference>
<evidence type="ECO:0000256" key="2">
    <source>
        <dbReference type="SAM" id="MobiDB-lite"/>
    </source>
</evidence>
<keyword evidence="3" id="KW-1133">Transmembrane helix</keyword>
<protein>
    <submittedName>
        <fullName evidence="5">Probable caffeine synthase 3</fullName>
    </submittedName>
</protein>
<dbReference type="Gene3D" id="3.40.50.150">
    <property type="entry name" value="Vaccinia Virus protein VP39"/>
    <property type="match status" value="1"/>
</dbReference>
<dbReference type="OrthoDB" id="1523883at2759"/>
<dbReference type="RefSeq" id="XP_009774020.1">
    <property type="nucleotide sequence ID" value="XM_009775718.1"/>
</dbReference>
<sequence length="399" mass="44304">MAVERNINSSHEFPMASGASPFSYKKNSAYQRRVVRAIKQLVNVVVAEKLQVESLNIRGIFQITDMGCSTGPNTFISVQNIVESVELKFQQKKTNDTEIPKTQVFFSDHSFNDFNTLFASLPTNKSYYAAAAVGSFYDRVFPMNLFILLTALMVYIFCPKFQVRLKTKLHLLGTKEKFTIPMLKKRNPTSATIYNNNDNNNKPSGEIEEDEVDAFNIPVYSTSPSEIEEAITRNGCFDIEKLEILPKETSPINGLTAKDASVHIRAITEGLIEEKCGPKILDKLFHLYTQKLEDAYLDLLSGEAISLFVNKTLEAFVSQLPVTPPTPTPNNNTLENLRSGLANSGSGGIPSESREGKPGSSVNIILLRILREMQAEDKLIPKAHTLSGIDNSSVVTKGR</sequence>
<dbReference type="GO" id="GO:0008168">
    <property type="term" value="F:methyltransferase activity"/>
    <property type="evidence" value="ECO:0007669"/>
    <property type="project" value="InterPro"/>
</dbReference>
<comment type="similarity">
    <text evidence="1">Belongs to the methyltransferase superfamily. Type-7 methyltransferase family.</text>
</comment>
<dbReference type="PANTHER" id="PTHR31009">
    <property type="entry name" value="S-ADENOSYL-L-METHIONINE:CARBOXYL METHYLTRANSFERASE FAMILY PROTEIN"/>
    <property type="match status" value="1"/>
</dbReference>
<dbReference type="Proteomes" id="UP000189701">
    <property type="component" value="Unplaced"/>
</dbReference>
<evidence type="ECO:0000313" key="4">
    <source>
        <dbReference type="Proteomes" id="UP000189701"/>
    </source>
</evidence>
<dbReference type="AlphaFoldDB" id="A0A1U7WIF8"/>
<dbReference type="InterPro" id="IPR005299">
    <property type="entry name" value="MeTrfase_7"/>
</dbReference>
<name>A0A1U7WIF8_NICSY</name>
<feature type="region of interest" description="Disordered" evidence="2">
    <location>
        <begin position="321"/>
        <end position="358"/>
    </location>
</feature>
<proteinExistence type="inferred from homology"/>